<sequence length="198" mass="22344">MSSFFYTDVDRGAKHYQIPHSLSLDQTIEILHNHRLLAEQIWPLMTVKVVDSNVAATTVAVESATLKFKATFTNLDNGVSLQEEIVMGFGVQVQWTVVDRFSQNVSLLVQFREEDLRSGALLEENVRASCLRVVDRFLNFADEFNPKTKFLIEFLGKVASGEISMDDIKIMSRGYGDTERLKRGVIHLDLLGLMFGPS</sequence>
<dbReference type="RefSeq" id="XP_031928378.1">
    <property type="nucleotide sequence ID" value="XM_032072426.1"/>
</dbReference>
<evidence type="ECO:0000313" key="1">
    <source>
        <dbReference type="EMBL" id="KAE8365297.1"/>
    </source>
</evidence>
<organism evidence="1 2">
    <name type="scientific">Aspergillus caelatus</name>
    <dbReference type="NCBI Taxonomy" id="61420"/>
    <lineage>
        <taxon>Eukaryota</taxon>
        <taxon>Fungi</taxon>
        <taxon>Dikarya</taxon>
        <taxon>Ascomycota</taxon>
        <taxon>Pezizomycotina</taxon>
        <taxon>Eurotiomycetes</taxon>
        <taxon>Eurotiomycetidae</taxon>
        <taxon>Eurotiales</taxon>
        <taxon>Aspergillaceae</taxon>
        <taxon>Aspergillus</taxon>
        <taxon>Aspergillus subgen. Circumdati</taxon>
    </lineage>
</organism>
<name>A0A5N7A606_9EURO</name>
<dbReference type="AlphaFoldDB" id="A0A5N7A606"/>
<keyword evidence="2" id="KW-1185">Reference proteome</keyword>
<evidence type="ECO:0000313" key="2">
    <source>
        <dbReference type="Proteomes" id="UP000326268"/>
    </source>
</evidence>
<accession>A0A5N7A606</accession>
<dbReference type="OrthoDB" id="3246050at2759"/>
<dbReference type="GeneID" id="43656872"/>
<dbReference type="Proteomes" id="UP000326268">
    <property type="component" value="Unassembled WGS sequence"/>
</dbReference>
<proteinExistence type="predicted"/>
<protein>
    <submittedName>
        <fullName evidence="1">Uncharacterized protein</fullName>
    </submittedName>
</protein>
<reference evidence="1 2" key="1">
    <citation type="submission" date="2019-04" db="EMBL/GenBank/DDBJ databases">
        <title>Friends and foes A comparative genomics studyof 23 Aspergillus species from section Flavi.</title>
        <authorList>
            <consortium name="DOE Joint Genome Institute"/>
            <person name="Kjaerbolling I."/>
            <person name="Vesth T."/>
            <person name="Frisvad J.C."/>
            <person name="Nybo J.L."/>
            <person name="Theobald S."/>
            <person name="Kildgaard S."/>
            <person name="Isbrandt T."/>
            <person name="Kuo A."/>
            <person name="Sato A."/>
            <person name="Lyhne E.K."/>
            <person name="Kogle M.E."/>
            <person name="Wiebenga A."/>
            <person name="Kun R.S."/>
            <person name="Lubbers R.J."/>
            <person name="Makela M.R."/>
            <person name="Barry K."/>
            <person name="Chovatia M."/>
            <person name="Clum A."/>
            <person name="Daum C."/>
            <person name="Haridas S."/>
            <person name="He G."/>
            <person name="LaButti K."/>
            <person name="Lipzen A."/>
            <person name="Mondo S."/>
            <person name="Riley R."/>
            <person name="Salamov A."/>
            <person name="Simmons B.A."/>
            <person name="Magnuson J.K."/>
            <person name="Henrissat B."/>
            <person name="Mortensen U.H."/>
            <person name="Larsen T.O."/>
            <person name="Devries R.P."/>
            <person name="Grigoriev I.V."/>
            <person name="Machida M."/>
            <person name="Baker S.E."/>
            <person name="Andersen M.R."/>
        </authorList>
    </citation>
    <scope>NUCLEOTIDE SEQUENCE [LARGE SCALE GENOMIC DNA]</scope>
    <source>
        <strain evidence="1 2">CBS 763.97</strain>
    </source>
</reference>
<gene>
    <name evidence="1" type="ORF">BDV27DRAFT_156997</name>
</gene>
<dbReference type="EMBL" id="ML737633">
    <property type="protein sequence ID" value="KAE8365297.1"/>
    <property type="molecule type" value="Genomic_DNA"/>
</dbReference>